<organism evidence="1 2">
    <name type="scientific">Dryococelus australis</name>
    <dbReference type="NCBI Taxonomy" id="614101"/>
    <lineage>
        <taxon>Eukaryota</taxon>
        <taxon>Metazoa</taxon>
        <taxon>Ecdysozoa</taxon>
        <taxon>Arthropoda</taxon>
        <taxon>Hexapoda</taxon>
        <taxon>Insecta</taxon>
        <taxon>Pterygota</taxon>
        <taxon>Neoptera</taxon>
        <taxon>Polyneoptera</taxon>
        <taxon>Phasmatodea</taxon>
        <taxon>Verophasmatodea</taxon>
        <taxon>Anareolatae</taxon>
        <taxon>Phasmatidae</taxon>
        <taxon>Eurycanthinae</taxon>
        <taxon>Dryococelus</taxon>
    </lineage>
</organism>
<gene>
    <name evidence="1" type="ORF">PR048_029984</name>
</gene>
<proteinExistence type="predicted"/>
<keyword evidence="2" id="KW-1185">Reference proteome</keyword>
<dbReference type="Proteomes" id="UP001159363">
    <property type="component" value="Chromosome 13"/>
</dbReference>
<evidence type="ECO:0000313" key="2">
    <source>
        <dbReference type="Proteomes" id="UP001159363"/>
    </source>
</evidence>
<sequence>MLGWHRSSSTNCEFRKESLKFLYGMERQPAGLWCSPLLGIHYPPTWESPNVQLCVGLSNKASAKLALDAKSSKHGSLVEGSFNFPYPFWIPHWGWWCARHPKAEHLQQCHGQIAWEQYLYTDSDINQGNLMWVYNNLISLDSSLTLCSCEQKGLQSIFKFLALYYAKY</sequence>
<accession>A0ABQ9GBL3</accession>
<comment type="caution">
    <text evidence="1">The sequence shown here is derived from an EMBL/GenBank/DDBJ whole genome shotgun (WGS) entry which is preliminary data.</text>
</comment>
<reference evidence="1 2" key="1">
    <citation type="submission" date="2023-02" db="EMBL/GenBank/DDBJ databases">
        <title>LHISI_Scaffold_Assembly.</title>
        <authorList>
            <person name="Stuart O.P."/>
            <person name="Cleave R."/>
            <person name="Magrath M.J.L."/>
            <person name="Mikheyev A.S."/>
        </authorList>
    </citation>
    <scope>NUCLEOTIDE SEQUENCE [LARGE SCALE GENOMIC DNA]</scope>
    <source>
        <strain evidence="1">Daus_M_001</strain>
        <tissue evidence="1">Leg muscle</tissue>
    </source>
</reference>
<protein>
    <submittedName>
        <fullName evidence="1">Uncharacterized protein</fullName>
    </submittedName>
</protein>
<name>A0ABQ9GBL3_9NEOP</name>
<dbReference type="EMBL" id="JARBHB010000014">
    <property type="protein sequence ID" value="KAJ8868456.1"/>
    <property type="molecule type" value="Genomic_DNA"/>
</dbReference>
<evidence type="ECO:0000313" key="1">
    <source>
        <dbReference type="EMBL" id="KAJ8868456.1"/>
    </source>
</evidence>